<dbReference type="EMBL" id="BMQV01000031">
    <property type="protein sequence ID" value="GGP60268.1"/>
    <property type="molecule type" value="Genomic_DNA"/>
</dbReference>
<keyword evidence="2" id="KW-1185">Reference proteome</keyword>
<evidence type="ECO:0000313" key="2">
    <source>
        <dbReference type="Proteomes" id="UP000654367"/>
    </source>
</evidence>
<sequence length="50" mass="5921">MLPQVHILKNYSETGGYEYLLQQFKFNFELEAVEEHVATGSYLKQTLRQQ</sequence>
<dbReference type="Proteomes" id="UP000654367">
    <property type="component" value="Unassembled WGS sequence"/>
</dbReference>
<reference evidence="2" key="1">
    <citation type="journal article" date="2019" name="Int. J. Syst. Evol. Microbiol.">
        <title>The Global Catalogue of Microorganisms (GCM) 10K type strain sequencing project: providing services to taxonomists for standard genome sequencing and annotation.</title>
        <authorList>
            <consortium name="The Broad Institute Genomics Platform"/>
            <consortium name="The Broad Institute Genome Sequencing Center for Infectious Disease"/>
            <person name="Wu L."/>
            <person name="Ma J."/>
        </authorList>
    </citation>
    <scope>NUCLEOTIDE SEQUENCE [LARGE SCALE GENOMIC DNA]</scope>
    <source>
        <strain evidence="2">JCM 32304</strain>
    </source>
</reference>
<evidence type="ECO:0000313" key="1">
    <source>
        <dbReference type="EMBL" id="GGP60268.1"/>
    </source>
</evidence>
<name>A0ABQ2Q900_9GAMM</name>
<accession>A0ABQ2Q900</accession>
<protein>
    <submittedName>
        <fullName evidence="1">Uncharacterized protein</fullName>
    </submittedName>
</protein>
<organism evidence="1 2">
    <name type="scientific">Shewanella saliphila</name>
    <dbReference type="NCBI Taxonomy" id="2282698"/>
    <lineage>
        <taxon>Bacteria</taxon>
        <taxon>Pseudomonadati</taxon>
        <taxon>Pseudomonadota</taxon>
        <taxon>Gammaproteobacteria</taxon>
        <taxon>Alteromonadales</taxon>
        <taxon>Shewanellaceae</taxon>
        <taxon>Shewanella</taxon>
    </lineage>
</organism>
<gene>
    <name evidence="1" type="ORF">GCM10009409_27710</name>
</gene>
<proteinExistence type="predicted"/>
<comment type="caution">
    <text evidence="1">The sequence shown here is derived from an EMBL/GenBank/DDBJ whole genome shotgun (WGS) entry which is preliminary data.</text>
</comment>